<accession>A0A4Y2LXC1</accession>
<keyword evidence="2" id="KW-1185">Reference proteome</keyword>
<name>A0A4Y2LXC1_ARAVE</name>
<proteinExistence type="predicted"/>
<comment type="caution">
    <text evidence="1">The sequence shown here is derived from an EMBL/GenBank/DDBJ whole genome shotgun (WGS) entry which is preliminary data.</text>
</comment>
<gene>
    <name evidence="1" type="ORF">AVEN_40481_1</name>
</gene>
<sequence length="100" mass="11816">MPPKAECSPSPNIFREKSKKYFSMVHSIWGKDFQTVPQIQPQEHFDNLHFIWKLMTSGYVIKDLLLPINLYFGAKSKKKNTHPLYILYGEKPRRNTKPNH</sequence>
<dbReference type="EMBL" id="BGPR01006452">
    <property type="protein sequence ID" value="GBN19112.1"/>
    <property type="molecule type" value="Genomic_DNA"/>
</dbReference>
<evidence type="ECO:0000313" key="1">
    <source>
        <dbReference type="EMBL" id="GBN19112.1"/>
    </source>
</evidence>
<organism evidence="1 2">
    <name type="scientific">Araneus ventricosus</name>
    <name type="common">Orbweaver spider</name>
    <name type="synonym">Epeira ventricosa</name>
    <dbReference type="NCBI Taxonomy" id="182803"/>
    <lineage>
        <taxon>Eukaryota</taxon>
        <taxon>Metazoa</taxon>
        <taxon>Ecdysozoa</taxon>
        <taxon>Arthropoda</taxon>
        <taxon>Chelicerata</taxon>
        <taxon>Arachnida</taxon>
        <taxon>Araneae</taxon>
        <taxon>Araneomorphae</taxon>
        <taxon>Entelegynae</taxon>
        <taxon>Araneoidea</taxon>
        <taxon>Araneidae</taxon>
        <taxon>Araneus</taxon>
    </lineage>
</organism>
<dbReference type="AlphaFoldDB" id="A0A4Y2LXC1"/>
<evidence type="ECO:0000313" key="2">
    <source>
        <dbReference type="Proteomes" id="UP000499080"/>
    </source>
</evidence>
<dbReference type="Proteomes" id="UP000499080">
    <property type="component" value="Unassembled WGS sequence"/>
</dbReference>
<protein>
    <submittedName>
        <fullName evidence="1">Uncharacterized protein</fullName>
    </submittedName>
</protein>
<reference evidence="1 2" key="1">
    <citation type="journal article" date="2019" name="Sci. Rep.">
        <title>Orb-weaving spider Araneus ventricosus genome elucidates the spidroin gene catalogue.</title>
        <authorList>
            <person name="Kono N."/>
            <person name="Nakamura H."/>
            <person name="Ohtoshi R."/>
            <person name="Moran D.A.P."/>
            <person name="Shinohara A."/>
            <person name="Yoshida Y."/>
            <person name="Fujiwara M."/>
            <person name="Mori M."/>
            <person name="Tomita M."/>
            <person name="Arakawa K."/>
        </authorList>
    </citation>
    <scope>NUCLEOTIDE SEQUENCE [LARGE SCALE GENOMIC DNA]</scope>
</reference>